<feature type="domain" description="GAF" evidence="1">
    <location>
        <begin position="29"/>
        <end position="180"/>
    </location>
</feature>
<feature type="domain" description="GAF" evidence="1">
    <location>
        <begin position="376"/>
        <end position="525"/>
    </location>
</feature>
<dbReference type="RefSeq" id="WP_268613093.1">
    <property type="nucleotide sequence ID" value="NZ_CP113797.1"/>
</dbReference>
<name>A0A9E8ZPS4_9CYAN</name>
<dbReference type="KEGG" id="tsin:OXH18_12415"/>
<gene>
    <name evidence="2" type="ORF">OXH18_12415</name>
</gene>
<dbReference type="Pfam" id="PF01590">
    <property type="entry name" value="GAF"/>
    <property type="match status" value="3"/>
</dbReference>
<dbReference type="SUPFAM" id="SSF55874">
    <property type="entry name" value="ATPase domain of HSP90 chaperone/DNA topoisomerase II/histidine kinase"/>
    <property type="match status" value="1"/>
</dbReference>
<dbReference type="InterPro" id="IPR036890">
    <property type="entry name" value="HATPase_C_sf"/>
</dbReference>
<dbReference type="Gene3D" id="3.30.450.40">
    <property type="match status" value="4"/>
</dbReference>
<evidence type="ECO:0000313" key="2">
    <source>
        <dbReference type="EMBL" id="WAL62756.1"/>
    </source>
</evidence>
<sequence length="939" mass="107111">MGLQQEPSSYERQLVALGRALQALREEDQADGLIAITLKYLQAEFAYGLVWLGLYDRVGHRIFGKGGVTPTGDVSFLKQRISLNPGDLLEQVVIQQRPIGVPDLREEPRAGDWCKAAQKFHIQGTIIFPIRHKDRCFGVVMLGSALWGTSPHSEEKVRLSLVLGGLAEAFYQLEIEQQRQQTKRPAEPLLNLLTKLRSLPTLKKRLESIIEETHRFIQPNRTNVYWYEPQHRYFWRRLGDRDKSQTGTSRTVPEVGIPVQEISGLYQALMADQLVSIGEAHSSLKTEMTGRLMQQIQARSLIAAPILFQGELHGFLTVEGLEPRIWTEEEKHYLRGAAQLIALTTPLEEMEETIQQVKLDQSLTSEISRALYSEDDWQAAMNRCADQLFRRLQISRFLVLLYNKSQSTFEICYQRQGANRRPLSSPFAPLNSVDWQMLEQSTEAIGIENLEEDLKLMTWRSDFLHANVRSLMVCSTAIGKSPEGIIIAAQDTPRSWNRVERELLQVVSQQLGLLLHQLHLQRQTDHLHKTCQAIQWGLARMQQMHQLDSLERAAMQQIAQLLQAPLAALITWQPGRAMAKITAPIISNSSFSILTDIPISIYTDLLVQWALQSDGLLTVPIEEIPPETRQWLNSPEIGQVLVMALRTDPEHEVIAIILIGDRRDRVWTEHQLTAFGTLTSQLAWCRRYLLLTEKLLARREDLEQLNWYKQRRMEELYRVMGMGVRRLNELSQQKDGLVSMQFQQILRHFGSLLTTLTPVLKHEPWAFQSEYETMPLASLLKRSLERVDTLIKQRHLWSQVHSDANLSVGGDIPKIELVLHELLMSACHRSPSGGRLDIWCRQVDARWLELSVTDGGAIEQRLVDELQLGRSSDWLMPSTLDQPPGLHFVICQRLMQTLGGEFDLYKLEDGRVLSRLMIPIAAGLLPAGSHDKSASDRSL</sequence>
<dbReference type="Proteomes" id="UP001163152">
    <property type="component" value="Chromosome"/>
</dbReference>
<dbReference type="SMART" id="SM00065">
    <property type="entry name" value="GAF"/>
    <property type="match status" value="4"/>
</dbReference>
<evidence type="ECO:0000313" key="3">
    <source>
        <dbReference type="Proteomes" id="UP001163152"/>
    </source>
</evidence>
<accession>A0A9E8ZPS4</accession>
<dbReference type="InterPro" id="IPR003018">
    <property type="entry name" value="GAF"/>
</dbReference>
<feature type="domain" description="GAF" evidence="1">
    <location>
        <begin position="546"/>
        <end position="695"/>
    </location>
</feature>
<feature type="domain" description="GAF" evidence="1">
    <location>
        <begin position="201"/>
        <end position="355"/>
    </location>
</feature>
<protein>
    <submittedName>
        <fullName evidence="2">GAF domain-containing protein</fullName>
    </submittedName>
</protein>
<dbReference type="AlphaFoldDB" id="A0A9E8ZPS4"/>
<evidence type="ECO:0000259" key="1">
    <source>
        <dbReference type="SMART" id="SM00065"/>
    </source>
</evidence>
<dbReference type="EMBL" id="CP113797">
    <property type="protein sequence ID" value="WAL62756.1"/>
    <property type="molecule type" value="Genomic_DNA"/>
</dbReference>
<proteinExistence type="predicted"/>
<dbReference type="InterPro" id="IPR029016">
    <property type="entry name" value="GAF-like_dom_sf"/>
</dbReference>
<organism evidence="2 3">
    <name type="scientific">Thermocoleostomius sinensis A174</name>
    <dbReference type="NCBI Taxonomy" id="2016057"/>
    <lineage>
        <taxon>Bacteria</taxon>
        <taxon>Bacillati</taxon>
        <taxon>Cyanobacteriota</taxon>
        <taxon>Cyanophyceae</taxon>
        <taxon>Oculatellales</taxon>
        <taxon>Oculatellaceae</taxon>
        <taxon>Thermocoleostomius</taxon>
    </lineage>
</organism>
<dbReference type="Gene3D" id="3.30.565.10">
    <property type="entry name" value="Histidine kinase-like ATPase, C-terminal domain"/>
    <property type="match status" value="1"/>
</dbReference>
<dbReference type="SUPFAM" id="SSF55781">
    <property type="entry name" value="GAF domain-like"/>
    <property type="match status" value="4"/>
</dbReference>
<keyword evidence="3" id="KW-1185">Reference proteome</keyword>
<reference evidence="2" key="1">
    <citation type="submission" date="2022-12" db="EMBL/GenBank/DDBJ databases">
        <title>Polyphasic identification of a Novel Hot-Spring Cyanobacterium Ocullathermofonsia sinensis gen nov. sp. nov. and Genomic Insights on its Adaptations to the Thermal Habitat.</title>
        <authorList>
            <person name="Daroch M."/>
            <person name="Tang J."/>
            <person name="Jiang Y."/>
        </authorList>
    </citation>
    <scope>NUCLEOTIDE SEQUENCE</scope>
    <source>
        <strain evidence="2">PKUAC-SCTA174</strain>
    </source>
</reference>